<comment type="similarity">
    <text evidence="1">Belongs to the peptidase C40 family.</text>
</comment>
<dbReference type="AlphaFoldDB" id="E1R090"/>
<feature type="signal peptide" evidence="8">
    <location>
        <begin position="1"/>
        <end position="34"/>
    </location>
</feature>
<dbReference type="GO" id="GO:0008234">
    <property type="term" value="F:cysteine-type peptidase activity"/>
    <property type="evidence" value="ECO:0007669"/>
    <property type="project" value="UniProtKB-KW"/>
</dbReference>
<evidence type="ECO:0000259" key="9">
    <source>
        <dbReference type="PROSITE" id="PS51935"/>
    </source>
</evidence>
<evidence type="ECO:0000256" key="2">
    <source>
        <dbReference type="ARBA" id="ARBA00022670"/>
    </source>
</evidence>
<feature type="chain" id="PRO_5009953354" evidence="8">
    <location>
        <begin position="35"/>
        <end position="397"/>
    </location>
</feature>
<dbReference type="EMBL" id="CP002106">
    <property type="protein sequence ID" value="ADK68054.1"/>
    <property type="molecule type" value="Genomic_DNA"/>
</dbReference>
<dbReference type="HOGENOM" id="CLU_034085_0_2_11"/>
<evidence type="ECO:0000256" key="5">
    <source>
        <dbReference type="ARBA" id="ARBA00022807"/>
    </source>
</evidence>
<dbReference type="InterPro" id="IPR057309">
    <property type="entry name" value="PcsB_CC"/>
</dbReference>
<dbReference type="RefSeq" id="WP_013251806.1">
    <property type="nucleotide sequence ID" value="NC_014363.1"/>
</dbReference>
<dbReference type="Proteomes" id="UP000000333">
    <property type="component" value="Chromosome"/>
</dbReference>
<feature type="region of interest" description="Disordered" evidence="7">
    <location>
        <begin position="228"/>
        <end position="288"/>
    </location>
</feature>
<keyword evidence="3 8" id="KW-0732">Signal</keyword>
<evidence type="ECO:0000256" key="7">
    <source>
        <dbReference type="SAM" id="MobiDB-lite"/>
    </source>
</evidence>
<organism evidence="10 11">
    <name type="scientific">Olsenella uli (strain ATCC 49627 / DSM 7084 / CCUG 31166 / CIP 109912 / JCM 12494 / LMG 11480 / NCIMB 702895 / VPI D76D-27C)</name>
    <name type="common">Lactobacillus uli</name>
    <dbReference type="NCBI Taxonomy" id="633147"/>
    <lineage>
        <taxon>Bacteria</taxon>
        <taxon>Bacillati</taxon>
        <taxon>Actinomycetota</taxon>
        <taxon>Coriobacteriia</taxon>
        <taxon>Coriobacteriales</taxon>
        <taxon>Atopobiaceae</taxon>
        <taxon>Olsenella</taxon>
    </lineage>
</organism>
<keyword evidence="4" id="KW-0378">Hydrolase</keyword>
<evidence type="ECO:0000256" key="6">
    <source>
        <dbReference type="SAM" id="Coils"/>
    </source>
</evidence>
<dbReference type="InterPro" id="IPR038765">
    <property type="entry name" value="Papain-like_cys_pep_sf"/>
</dbReference>
<dbReference type="Gene3D" id="6.10.250.3150">
    <property type="match status" value="1"/>
</dbReference>
<feature type="domain" description="NlpC/P60" evidence="9">
    <location>
        <begin position="285"/>
        <end position="397"/>
    </location>
</feature>
<evidence type="ECO:0000313" key="11">
    <source>
        <dbReference type="Proteomes" id="UP000000333"/>
    </source>
</evidence>
<feature type="compositionally biased region" description="Low complexity" evidence="7">
    <location>
        <begin position="228"/>
        <end position="249"/>
    </location>
</feature>
<feature type="compositionally biased region" description="Low complexity" evidence="7">
    <location>
        <begin position="256"/>
        <end position="285"/>
    </location>
</feature>
<dbReference type="STRING" id="633147.Olsu_0943"/>
<evidence type="ECO:0000256" key="4">
    <source>
        <dbReference type="ARBA" id="ARBA00022801"/>
    </source>
</evidence>
<dbReference type="SUPFAM" id="SSF54001">
    <property type="entry name" value="Cysteine proteinases"/>
    <property type="match status" value="1"/>
</dbReference>
<dbReference type="InterPro" id="IPR051202">
    <property type="entry name" value="Peptidase_C40"/>
</dbReference>
<dbReference type="Gene3D" id="3.90.1720.10">
    <property type="entry name" value="endopeptidase domain like (from Nostoc punctiforme)"/>
    <property type="match status" value="1"/>
</dbReference>
<dbReference type="KEGG" id="ols:Olsu_0943"/>
<sequence>MSFSPKARFVGRKAVTAGLAMALTLGTCIPVAHADTASDLAAASQRLESLGAELSSLEGDLENKTADLELTSYEIGQKQNEIDQTQSRLDQKRAELGEQVKSNYISGPVNWLSVLLGSTSFDDLSNRIYYADKVSQSQSDAINEVKSLGDQLSTQKGELESKQAEQQSAVDEMESQVAVYQSKVADAQAWYSSLDAQVQQELAAQAAAQSAEGTPSNADAALNAVTDTSAPSNANNADNGSNSASSNATNDDDNGSDNGSHAQNNNSNNSNNDSHSNNSSNTAHGGASGGGLGTAYSMIGVPYKWGGTSADGVDCSGLVCHCYGFARGRTTYDMIDSLKASGDWKTSVDQLQAGDLVFPHSGHVGIYIGNNQMIHAPSPGRTVCITTLYGFYGGGTY</sequence>
<dbReference type="InterPro" id="IPR000064">
    <property type="entry name" value="NLP_P60_dom"/>
</dbReference>
<proteinExistence type="inferred from homology"/>
<accession>E1R090</accession>
<keyword evidence="5" id="KW-0788">Thiol protease</keyword>
<keyword evidence="2" id="KW-0645">Protease</keyword>
<keyword evidence="11" id="KW-1185">Reference proteome</keyword>
<dbReference type="GeneID" id="78512364"/>
<dbReference type="MEROPS" id="C40.007"/>
<feature type="coiled-coil region" evidence="6">
    <location>
        <begin position="40"/>
        <end position="95"/>
    </location>
</feature>
<keyword evidence="6" id="KW-0175">Coiled coil</keyword>
<dbReference type="PROSITE" id="PS51935">
    <property type="entry name" value="NLPC_P60"/>
    <property type="match status" value="1"/>
</dbReference>
<dbReference type="Pfam" id="PF00877">
    <property type="entry name" value="NLPC_P60"/>
    <property type="match status" value="1"/>
</dbReference>
<dbReference type="PATRIC" id="fig|633147.7.peg.604"/>
<dbReference type="eggNOG" id="COG4942">
    <property type="taxonomic scope" value="Bacteria"/>
</dbReference>
<dbReference type="GO" id="GO:0006508">
    <property type="term" value="P:proteolysis"/>
    <property type="evidence" value="ECO:0007669"/>
    <property type="project" value="UniProtKB-KW"/>
</dbReference>
<dbReference type="OrthoDB" id="5244330at2"/>
<protein>
    <submittedName>
        <fullName evidence="10">NLP/P60 protein</fullName>
    </submittedName>
</protein>
<evidence type="ECO:0000256" key="1">
    <source>
        <dbReference type="ARBA" id="ARBA00007074"/>
    </source>
</evidence>
<name>E1R090_OLSUV</name>
<dbReference type="PANTHER" id="PTHR47053:SF1">
    <property type="entry name" value="MUREIN DD-ENDOPEPTIDASE MEPH-RELATED"/>
    <property type="match status" value="1"/>
</dbReference>
<dbReference type="PANTHER" id="PTHR47053">
    <property type="entry name" value="MUREIN DD-ENDOPEPTIDASE MEPH-RELATED"/>
    <property type="match status" value="1"/>
</dbReference>
<dbReference type="Pfam" id="PF24568">
    <property type="entry name" value="CC_PcsB"/>
    <property type="match status" value="1"/>
</dbReference>
<evidence type="ECO:0000256" key="8">
    <source>
        <dbReference type="SAM" id="SignalP"/>
    </source>
</evidence>
<evidence type="ECO:0000313" key="10">
    <source>
        <dbReference type="EMBL" id="ADK68054.1"/>
    </source>
</evidence>
<dbReference type="eggNOG" id="COG0791">
    <property type="taxonomic scope" value="Bacteria"/>
</dbReference>
<reference evidence="10 11" key="1">
    <citation type="journal article" date="2010" name="Stand. Genomic Sci.">
        <title>Complete genome sequence of Olsenella uli type strain (VPI D76D-27C).</title>
        <authorList>
            <person name="Goker M."/>
            <person name="Held B."/>
            <person name="Lucas S."/>
            <person name="Nolan M."/>
            <person name="Yasawong M."/>
            <person name="Glavina Del Rio T."/>
            <person name="Tice H."/>
            <person name="Cheng J.F."/>
            <person name="Bruce D."/>
            <person name="Detter J.C."/>
            <person name="Tapia R."/>
            <person name="Han C."/>
            <person name="Goodwin L."/>
            <person name="Pitluck S."/>
            <person name="Liolios K."/>
            <person name="Ivanova N."/>
            <person name="Mavromatis K."/>
            <person name="Mikhailova N."/>
            <person name="Pati A."/>
            <person name="Chen A."/>
            <person name="Palaniappan K."/>
            <person name="Land M."/>
            <person name="Hauser L."/>
            <person name="Chang Y.J."/>
            <person name="Jeffries C.D."/>
            <person name="Rohde M."/>
            <person name="Sikorski J."/>
            <person name="Pukall R."/>
            <person name="Woyke T."/>
            <person name="Bristow J."/>
            <person name="Eisen J.A."/>
            <person name="Markowitz V."/>
            <person name="Hugenholtz P."/>
            <person name="Kyrpides N.C."/>
            <person name="Klenk H.P."/>
            <person name="Lapidus A."/>
        </authorList>
    </citation>
    <scope>NUCLEOTIDE SEQUENCE [LARGE SCALE GENOMIC DNA]</scope>
    <source>
        <strain evidence="11">ATCC 49627 / DSM 7084 / CIP 109912 / JCM 12494 / NCIMB 702895 / VPI D76D-27C</strain>
    </source>
</reference>
<gene>
    <name evidence="10" type="ordered locus">Olsu_0943</name>
</gene>
<evidence type="ECO:0000256" key="3">
    <source>
        <dbReference type="ARBA" id="ARBA00022729"/>
    </source>
</evidence>